<dbReference type="Proteomes" id="UP000789920">
    <property type="component" value="Unassembled WGS sequence"/>
</dbReference>
<proteinExistence type="predicted"/>
<feature type="non-terminal residue" evidence="1">
    <location>
        <position position="1"/>
    </location>
</feature>
<sequence length="152" mass="17417">SFNFEKAHYFVTIMGISEEDIKFSNGWLNGFKQRNNLKVHKIHKEANDALLELLPNMRAKLRTLIAKYRPEDVFNTDETGREPNEYSSSNSKTDDTDISYSETDNMNIGDSSYKYSISYDVIIIDGISLFSYSYDISSSHNRSISPSNDNCN</sequence>
<accession>A0ACA9RFA7</accession>
<feature type="non-terminal residue" evidence="1">
    <location>
        <position position="152"/>
    </location>
</feature>
<evidence type="ECO:0000313" key="2">
    <source>
        <dbReference type="Proteomes" id="UP000789920"/>
    </source>
</evidence>
<reference evidence="1" key="1">
    <citation type="submission" date="2021-06" db="EMBL/GenBank/DDBJ databases">
        <authorList>
            <person name="Kallberg Y."/>
            <person name="Tangrot J."/>
            <person name="Rosling A."/>
        </authorList>
    </citation>
    <scope>NUCLEOTIDE SEQUENCE</scope>
    <source>
        <strain evidence="1">MA461A</strain>
    </source>
</reference>
<keyword evidence="2" id="KW-1185">Reference proteome</keyword>
<evidence type="ECO:0000313" key="1">
    <source>
        <dbReference type="EMBL" id="CAG8790365.1"/>
    </source>
</evidence>
<name>A0ACA9RFA7_9GLOM</name>
<protein>
    <submittedName>
        <fullName evidence="1">14388_t:CDS:1</fullName>
    </submittedName>
</protein>
<comment type="caution">
    <text evidence="1">The sequence shown here is derived from an EMBL/GenBank/DDBJ whole genome shotgun (WGS) entry which is preliminary data.</text>
</comment>
<gene>
    <name evidence="1" type="ORF">RPERSI_LOCUS19035</name>
</gene>
<dbReference type="EMBL" id="CAJVQC010051447">
    <property type="protein sequence ID" value="CAG8790365.1"/>
    <property type="molecule type" value="Genomic_DNA"/>
</dbReference>
<organism evidence="1 2">
    <name type="scientific">Racocetra persica</name>
    <dbReference type="NCBI Taxonomy" id="160502"/>
    <lineage>
        <taxon>Eukaryota</taxon>
        <taxon>Fungi</taxon>
        <taxon>Fungi incertae sedis</taxon>
        <taxon>Mucoromycota</taxon>
        <taxon>Glomeromycotina</taxon>
        <taxon>Glomeromycetes</taxon>
        <taxon>Diversisporales</taxon>
        <taxon>Gigasporaceae</taxon>
        <taxon>Racocetra</taxon>
    </lineage>
</organism>